<dbReference type="UniPathway" id="UPA00344"/>
<dbReference type="PATRIC" id="fig|1423743.5.peg.414"/>
<keyword evidence="11" id="KW-1185">Reference proteome</keyword>
<dbReference type="InterPro" id="IPR050105">
    <property type="entry name" value="MoCo_biosynth_MoaA/MoaC"/>
</dbReference>
<evidence type="ECO:0000256" key="6">
    <source>
        <dbReference type="HAMAP-Rule" id="MF_01224"/>
    </source>
</evidence>
<dbReference type="Proteomes" id="UP000019488">
    <property type="component" value="Unassembled WGS sequence"/>
</dbReference>
<dbReference type="Pfam" id="PF01967">
    <property type="entry name" value="MoaC"/>
    <property type="match status" value="1"/>
</dbReference>
<gene>
    <name evidence="6" type="primary">moaC</name>
    <name evidence="9" type="ORF">FD41_GL000400</name>
    <name evidence="8" type="ORF">JCM14108_372</name>
</gene>
<dbReference type="EMBL" id="AZFY01000096">
    <property type="protein sequence ID" value="KRM07443.1"/>
    <property type="molecule type" value="Genomic_DNA"/>
</dbReference>
<dbReference type="EC" id="4.6.1.17" evidence="3 6"/>
<comment type="pathway">
    <text evidence="2 6">Cofactor biosynthesis; molybdopterin biosynthesis.</text>
</comment>
<organism evidence="8 10">
    <name type="scientific">Lentilactobacillus farraginis DSM 18382 = JCM 14108</name>
    <dbReference type="NCBI Taxonomy" id="1423743"/>
    <lineage>
        <taxon>Bacteria</taxon>
        <taxon>Bacillati</taxon>
        <taxon>Bacillota</taxon>
        <taxon>Bacilli</taxon>
        <taxon>Lactobacillales</taxon>
        <taxon>Lactobacillaceae</taxon>
        <taxon>Lentilactobacillus</taxon>
    </lineage>
</organism>
<comment type="function">
    <text evidence="6">Catalyzes the conversion of (8S)-3',8-cyclo-7,8-dihydroguanosine 5'-triphosphate to cyclic pyranopterin monophosphate (cPMP).</text>
</comment>
<dbReference type="NCBIfam" id="TIGR00581">
    <property type="entry name" value="moaC"/>
    <property type="match status" value="1"/>
</dbReference>
<feature type="active site" evidence="6">
    <location>
        <position position="128"/>
    </location>
</feature>
<dbReference type="EMBL" id="BAKI01000002">
    <property type="protein sequence ID" value="GAF35484.1"/>
    <property type="molecule type" value="Genomic_DNA"/>
</dbReference>
<dbReference type="GO" id="GO:0006777">
    <property type="term" value="P:Mo-molybdopterin cofactor biosynthetic process"/>
    <property type="evidence" value="ECO:0007669"/>
    <property type="project" value="UniProtKB-UniRule"/>
</dbReference>
<dbReference type="AlphaFoldDB" id="X0P997"/>
<dbReference type="Gene3D" id="3.30.70.640">
    <property type="entry name" value="Molybdopterin cofactor biosynthesis C (MoaC) domain"/>
    <property type="match status" value="1"/>
</dbReference>
<dbReference type="CDD" id="cd01420">
    <property type="entry name" value="MoaC_PE"/>
    <property type="match status" value="1"/>
</dbReference>
<dbReference type="Proteomes" id="UP000051966">
    <property type="component" value="Unassembled WGS sequence"/>
</dbReference>
<evidence type="ECO:0000313" key="11">
    <source>
        <dbReference type="Proteomes" id="UP000051966"/>
    </source>
</evidence>
<evidence type="ECO:0000313" key="8">
    <source>
        <dbReference type="EMBL" id="GAF35484.1"/>
    </source>
</evidence>
<evidence type="ECO:0000256" key="5">
    <source>
        <dbReference type="ARBA" id="ARBA00023239"/>
    </source>
</evidence>
<reference evidence="9 11" key="2">
    <citation type="journal article" date="2015" name="Genome Announc.">
        <title>Expanding the biotechnology potential of lactobacilli through comparative genomics of 213 strains and associated genera.</title>
        <authorList>
            <person name="Sun Z."/>
            <person name="Harris H.M."/>
            <person name="McCann A."/>
            <person name="Guo C."/>
            <person name="Argimon S."/>
            <person name="Zhang W."/>
            <person name="Yang X."/>
            <person name="Jeffery I.B."/>
            <person name="Cooney J.C."/>
            <person name="Kagawa T.F."/>
            <person name="Liu W."/>
            <person name="Song Y."/>
            <person name="Salvetti E."/>
            <person name="Wrobel A."/>
            <person name="Rasinkangas P."/>
            <person name="Parkhill J."/>
            <person name="Rea M.C."/>
            <person name="O'Sullivan O."/>
            <person name="Ritari J."/>
            <person name="Douillard F.P."/>
            <person name="Paul Ross R."/>
            <person name="Yang R."/>
            <person name="Briner A.E."/>
            <person name="Felis G.E."/>
            <person name="de Vos W.M."/>
            <person name="Barrangou R."/>
            <person name="Klaenhammer T.R."/>
            <person name="Caufield P.W."/>
            <person name="Cui Y."/>
            <person name="Zhang H."/>
            <person name="O'Toole P.W."/>
        </authorList>
    </citation>
    <scope>NUCLEOTIDE SEQUENCE [LARGE SCALE GENOMIC DNA]</scope>
    <source>
        <strain evidence="9 11">DSM 18382</strain>
    </source>
</reference>
<dbReference type="HAMAP" id="MF_01224_B">
    <property type="entry name" value="MoaC_B"/>
    <property type="match status" value="1"/>
</dbReference>
<feature type="binding site" evidence="6">
    <location>
        <begin position="76"/>
        <end position="78"/>
    </location>
    <ligand>
        <name>substrate</name>
    </ligand>
</feature>
<evidence type="ECO:0000313" key="10">
    <source>
        <dbReference type="Proteomes" id="UP000019488"/>
    </source>
</evidence>
<dbReference type="InterPro" id="IPR002820">
    <property type="entry name" value="Mopterin_CF_biosynth-C_dom"/>
</dbReference>
<accession>X0P997</accession>
<feature type="binding site" evidence="6">
    <location>
        <begin position="113"/>
        <end position="114"/>
    </location>
    <ligand>
        <name>substrate</name>
    </ligand>
</feature>
<evidence type="ECO:0000256" key="1">
    <source>
        <dbReference type="ARBA" id="ARBA00001637"/>
    </source>
</evidence>
<feature type="domain" description="Molybdopterin cofactor biosynthesis C (MoaC)" evidence="7">
    <location>
        <begin position="16"/>
        <end position="150"/>
    </location>
</feature>
<dbReference type="OrthoDB" id="9794429at2"/>
<comment type="subunit">
    <text evidence="6">Homohexamer; trimer of dimers.</text>
</comment>
<dbReference type="InterPro" id="IPR023045">
    <property type="entry name" value="MoaC"/>
</dbReference>
<keyword evidence="4 6" id="KW-0501">Molybdenum cofactor biosynthesis</keyword>
<evidence type="ECO:0000256" key="2">
    <source>
        <dbReference type="ARBA" id="ARBA00005046"/>
    </source>
</evidence>
<dbReference type="NCBIfam" id="NF006870">
    <property type="entry name" value="PRK09364.1"/>
    <property type="match status" value="1"/>
</dbReference>
<evidence type="ECO:0000313" key="9">
    <source>
        <dbReference type="EMBL" id="KRM07443.1"/>
    </source>
</evidence>
<reference evidence="8" key="1">
    <citation type="journal article" date="2014" name="Genome Announc.">
        <title>Draft Genome Sequences of Two Lactobacillus Strains, L. farraginis JCM 14108T and L. composti JCM 14202T, Isolated from Compost of Distilled Shochu Residue.</title>
        <authorList>
            <person name="Yuki M."/>
            <person name="Oshima K."/>
            <person name="Suda W."/>
            <person name="Kitahara M."/>
            <person name="Kitamura K."/>
            <person name="Iida T."/>
            <person name="Hattori M."/>
            <person name="Ohkuma M."/>
        </authorList>
    </citation>
    <scope>NUCLEOTIDE SEQUENCE [LARGE SCALE GENOMIC DNA]</scope>
    <source>
        <strain evidence="8">JCM 14108</strain>
    </source>
</reference>
<comment type="catalytic activity">
    <reaction evidence="1 6">
        <text>(8S)-3',8-cyclo-7,8-dihydroguanosine 5'-triphosphate = cyclic pyranopterin phosphate + diphosphate</text>
        <dbReference type="Rhea" id="RHEA:49580"/>
        <dbReference type="ChEBI" id="CHEBI:33019"/>
        <dbReference type="ChEBI" id="CHEBI:59648"/>
        <dbReference type="ChEBI" id="CHEBI:131766"/>
        <dbReference type="EC" id="4.6.1.17"/>
    </reaction>
</comment>
<protein>
    <recommendedName>
        <fullName evidence="3 6">Cyclic pyranopterin monophosphate synthase</fullName>
        <ecNumber evidence="3 6">4.6.1.17</ecNumber>
    </recommendedName>
    <alternativeName>
        <fullName evidence="6">Molybdenum cofactor biosynthesis protein C</fullName>
    </alternativeName>
</protein>
<proteinExistence type="inferred from homology"/>
<dbReference type="STRING" id="1423743.FD41_GL000400"/>
<sequence length="169" mass="18104">MTDSLTHFNDQSRAKMVDVTNKTVTSRMAAATGKITMQPATLARIHAGKVKKGDVLAVAQVAGIMAAKQTSSLIPMCHLIPLTGVDLHFSDDRQTTITVTATVKTKHVTGVEIEALLAVQTSLLTIYDMCKAMDRGMKMTDIHLIEKAGGKSGHFVYDQSTMNQGGASN</sequence>
<keyword evidence="5 6" id="KW-0456">Lyase</keyword>
<dbReference type="PANTHER" id="PTHR22960:SF29">
    <property type="entry name" value="CYCLIC PYRANOPTERIN MONOPHOSPHATE SYNTHASE"/>
    <property type="match status" value="1"/>
</dbReference>
<name>X0P997_9LACO</name>
<dbReference type="InterPro" id="IPR036522">
    <property type="entry name" value="MoaC_sf"/>
</dbReference>
<dbReference type="SUPFAM" id="SSF55040">
    <property type="entry name" value="Molybdenum cofactor biosynthesis protein C, MoaC"/>
    <property type="match status" value="1"/>
</dbReference>
<dbReference type="InterPro" id="IPR047594">
    <property type="entry name" value="MoaC_bact/euk"/>
</dbReference>
<dbReference type="RefSeq" id="WP_035177746.1">
    <property type="nucleotide sequence ID" value="NZ_AZFY01000096.1"/>
</dbReference>
<evidence type="ECO:0000256" key="4">
    <source>
        <dbReference type="ARBA" id="ARBA00023150"/>
    </source>
</evidence>
<dbReference type="eggNOG" id="COG0315">
    <property type="taxonomic scope" value="Bacteria"/>
</dbReference>
<comment type="similarity">
    <text evidence="6">Belongs to the MoaC family.</text>
</comment>
<evidence type="ECO:0000259" key="7">
    <source>
        <dbReference type="Pfam" id="PF01967"/>
    </source>
</evidence>
<evidence type="ECO:0000256" key="3">
    <source>
        <dbReference type="ARBA" id="ARBA00012575"/>
    </source>
</evidence>
<dbReference type="PANTHER" id="PTHR22960">
    <property type="entry name" value="MOLYBDOPTERIN COFACTOR SYNTHESIS PROTEIN A"/>
    <property type="match status" value="1"/>
</dbReference>
<comment type="caution">
    <text evidence="8">The sequence shown here is derived from an EMBL/GenBank/DDBJ whole genome shotgun (WGS) entry which is preliminary data.</text>
</comment>
<dbReference type="GO" id="GO:0061799">
    <property type="term" value="F:cyclic pyranopterin monophosphate synthase activity"/>
    <property type="evidence" value="ECO:0007669"/>
    <property type="project" value="UniProtKB-UniRule"/>
</dbReference>